<dbReference type="Gramene" id="PUZ55908">
    <property type="protein sequence ID" value="PUZ55908"/>
    <property type="gene ID" value="GQ55_5G251100"/>
</dbReference>
<feature type="compositionally biased region" description="Basic and acidic residues" evidence="1">
    <location>
        <begin position="1"/>
        <end position="41"/>
    </location>
</feature>
<dbReference type="EMBL" id="CM009753">
    <property type="protein sequence ID" value="PUZ55908.1"/>
    <property type="molecule type" value="Genomic_DNA"/>
</dbReference>
<organism evidence="2 3">
    <name type="scientific">Panicum hallii var. hallii</name>
    <dbReference type="NCBI Taxonomy" id="1504633"/>
    <lineage>
        <taxon>Eukaryota</taxon>
        <taxon>Viridiplantae</taxon>
        <taxon>Streptophyta</taxon>
        <taxon>Embryophyta</taxon>
        <taxon>Tracheophyta</taxon>
        <taxon>Spermatophyta</taxon>
        <taxon>Magnoliopsida</taxon>
        <taxon>Liliopsida</taxon>
        <taxon>Poales</taxon>
        <taxon>Poaceae</taxon>
        <taxon>PACMAD clade</taxon>
        <taxon>Panicoideae</taxon>
        <taxon>Panicodae</taxon>
        <taxon>Paniceae</taxon>
        <taxon>Panicinae</taxon>
        <taxon>Panicum</taxon>
        <taxon>Panicum sect. Panicum</taxon>
    </lineage>
</organism>
<protein>
    <submittedName>
        <fullName evidence="2">Uncharacterized protein</fullName>
    </submittedName>
</protein>
<feature type="region of interest" description="Disordered" evidence="1">
    <location>
        <begin position="292"/>
        <end position="322"/>
    </location>
</feature>
<evidence type="ECO:0000313" key="3">
    <source>
        <dbReference type="Proteomes" id="UP000244336"/>
    </source>
</evidence>
<gene>
    <name evidence="2" type="ORF">GQ55_5G251100</name>
</gene>
<evidence type="ECO:0000256" key="1">
    <source>
        <dbReference type="SAM" id="MobiDB-lite"/>
    </source>
</evidence>
<dbReference type="Proteomes" id="UP000244336">
    <property type="component" value="Chromosome 5"/>
</dbReference>
<accession>A0A2T7DJY9</accession>
<dbReference type="AlphaFoldDB" id="A0A2T7DJY9"/>
<proteinExistence type="predicted"/>
<evidence type="ECO:0000313" key="2">
    <source>
        <dbReference type="EMBL" id="PUZ55908.1"/>
    </source>
</evidence>
<feature type="region of interest" description="Disordered" evidence="1">
    <location>
        <begin position="1"/>
        <end position="45"/>
    </location>
</feature>
<name>A0A2T7DJY9_9POAL</name>
<keyword evidence="3" id="KW-1185">Reference proteome</keyword>
<reference evidence="2 3" key="1">
    <citation type="submission" date="2018-04" db="EMBL/GenBank/DDBJ databases">
        <title>WGS assembly of Panicum hallii var. hallii HAL2.</title>
        <authorList>
            <person name="Lovell J."/>
            <person name="Jenkins J."/>
            <person name="Lowry D."/>
            <person name="Mamidi S."/>
            <person name="Sreedasyam A."/>
            <person name="Weng X."/>
            <person name="Barry K."/>
            <person name="Bonette J."/>
            <person name="Campitelli B."/>
            <person name="Daum C."/>
            <person name="Gordon S."/>
            <person name="Gould B."/>
            <person name="Lipzen A."/>
            <person name="MacQueen A."/>
            <person name="Palacio-Mejia J."/>
            <person name="Plott C."/>
            <person name="Shakirov E."/>
            <person name="Shu S."/>
            <person name="Yoshinaga Y."/>
            <person name="Zane M."/>
            <person name="Rokhsar D."/>
            <person name="Grimwood J."/>
            <person name="Schmutz J."/>
            <person name="Juenger T."/>
        </authorList>
    </citation>
    <scope>NUCLEOTIDE SEQUENCE [LARGE SCALE GENOMIC DNA]</scope>
    <source>
        <strain evidence="3">cv. HAL2</strain>
    </source>
</reference>
<sequence>MGDRGGRKEERIDEALRSAGREGNGEGARRERERERERDGGKISGVLNVLERPEKPGLPRCPSPFPFPRAGRDILGGPRLVVWLLWPVGSPTRPCNLHADSPSSLPRESIHSIYFFYFCSKTIFLFRILFYHVHNLRWLFTARKADPRCAVRIRILDQRSRRGLRRRSYTALLQSSMTQFLLDGKTPKRPPPSCAIHPSSRSRPLCLLGGGGRRAGAQSCAGVGARGSAEWPAVPTADACRARAADTTPPLPFPRWDSGSTAAHRPAGAVANHFCRIVWALLCGDGARPVRYTGARTGPPGENIREAGGGISRGSARVGAGR</sequence>